<reference evidence="1" key="2">
    <citation type="submission" date="2020-11" db="EMBL/GenBank/DDBJ databases">
        <authorList>
            <person name="McCartney M.A."/>
            <person name="Auch B."/>
            <person name="Kono T."/>
            <person name="Mallez S."/>
            <person name="Becker A."/>
            <person name="Gohl D.M."/>
            <person name="Silverstein K.A.T."/>
            <person name="Koren S."/>
            <person name="Bechman K.B."/>
            <person name="Herman A."/>
            <person name="Abrahante J.E."/>
            <person name="Garbe J."/>
        </authorList>
    </citation>
    <scope>NUCLEOTIDE SEQUENCE</scope>
    <source>
        <strain evidence="1">Duluth1</strain>
        <tissue evidence="1">Whole animal</tissue>
    </source>
</reference>
<dbReference type="AlphaFoldDB" id="A0A9D4FRL7"/>
<comment type="caution">
    <text evidence="1">The sequence shown here is derived from an EMBL/GenBank/DDBJ whole genome shotgun (WGS) entry which is preliminary data.</text>
</comment>
<protein>
    <submittedName>
        <fullName evidence="1">Uncharacterized protein</fullName>
    </submittedName>
</protein>
<reference evidence="1" key="1">
    <citation type="journal article" date="2019" name="bioRxiv">
        <title>The Genome of the Zebra Mussel, Dreissena polymorpha: A Resource for Invasive Species Research.</title>
        <authorList>
            <person name="McCartney M.A."/>
            <person name="Auch B."/>
            <person name="Kono T."/>
            <person name="Mallez S."/>
            <person name="Zhang Y."/>
            <person name="Obille A."/>
            <person name="Becker A."/>
            <person name="Abrahante J.E."/>
            <person name="Garbe J."/>
            <person name="Badalamenti J.P."/>
            <person name="Herman A."/>
            <person name="Mangelson H."/>
            <person name="Liachko I."/>
            <person name="Sullivan S."/>
            <person name="Sone E.D."/>
            <person name="Koren S."/>
            <person name="Silverstein K.A.T."/>
            <person name="Beckman K.B."/>
            <person name="Gohl D.M."/>
        </authorList>
    </citation>
    <scope>NUCLEOTIDE SEQUENCE</scope>
    <source>
        <strain evidence="1">Duluth1</strain>
        <tissue evidence="1">Whole animal</tissue>
    </source>
</reference>
<proteinExistence type="predicted"/>
<organism evidence="1 2">
    <name type="scientific">Dreissena polymorpha</name>
    <name type="common">Zebra mussel</name>
    <name type="synonym">Mytilus polymorpha</name>
    <dbReference type="NCBI Taxonomy" id="45954"/>
    <lineage>
        <taxon>Eukaryota</taxon>
        <taxon>Metazoa</taxon>
        <taxon>Spiralia</taxon>
        <taxon>Lophotrochozoa</taxon>
        <taxon>Mollusca</taxon>
        <taxon>Bivalvia</taxon>
        <taxon>Autobranchia</taxon>
        <taxon>Heteroconchia</taxon>
        <taxon>Euheterodonta</taxon>
        <taxon>Imparidentia</taxon>
        <taxon>Neoheterodontei</taxon>
        <taxon>Myida</taxon>
        <taxon>Dreissenoidea</taxon>
        <taxon>Dreissenidae</taxon>
        <taxon>Dreissena</taxon>
    </lineage>
</organism>
<accession>A0A9D4FRL7</accession>
<sequence>MHMDALAKTLLRCEVETGAASVVHRVVVCTVPDEMAQTIHMVVAGAEVQRRCATWVGHSCKTIGHKNEEFEKTWWDTAVIKQINQLKSS</sequence>
<dbReference type="Proteomes" id="UP000828390">
    <property type="component" value="Unassembled WGS sequence"/>
</dbReference>
<name>A0A9D4FRL7_DREPO</name>
<evidence type="ECO:0000313" key="1">
    <source>
        <dbReference type="EMBL" id="KAH3802951.1"/>
    </source>
</evidence>
<evidence type="ECO:0000313" key="2">
    <source>
        <dbReference type="Proteomes" id="UP000828390"/>
    </source>
</evidence>
<dbReference type="EMBL" id="JAIWYP010000007">
    <property type="protein sequence ID" value="KAH3802951.1"/>
    <property type="molecule type" value="Genomic_DNA"/>
</dbReference>
<gene>
    <name evidence="1" type="ORF">DPMN_156649</name>
</gene>
<keyword evidence="2" id="KW-1185">Reference proteome</keyword>